<dbReference type="Gene3D" id="1.20.1280.170">
    <property type="entry name" value="Exocyst complex component Exo70"/>
    <property type="match status" value="1"/>
</dbReference>
<dbReference type="GO" id="GO:0000145">
    <property type="term" value="C:exocyst"/>
    <property type="evidence" value="ECO:0007669"/>
    <property type="project" value="InterPro"/>
</dbReference>
<evidence type="ECO:0000313" key="1">
    <source>
        <dbReference type="EMBL" id="GAY41567.1"/>
    </source>
</evidence>
<gene>
    <name evidence="1" type="ORF">CUMW_060500</name>
</gene>
<dbReference type="STRING" id="55188.A0A2H5NNE2"/>
<organism evidence="1 2">
    <name type="scientific">Citrus unshiu</name>
    <name type="common">Satsuma mandarin</name>
    <name type="synonym">Citrus nobilis var. unshiu</name>
    <dbReference type="NCBI Taxonomy" id="55188"/>
    <lineage>
        <taxon>Eukaryota</taxon>
        <taxon>Viridiplantae</taxon>
        <taxon>Streptophyta</taxon>
        <taxon>Embryophyta</taxon>
        <taxon>Tracheophyta</taxon>
        <taxon>Spermatophyta</taxon>
        <taxon>Magnoliopsida</taxon>
        <taxon>eudicotyledons</taxon>
        <taxon>Gunneridae</taxon>
        <taxon>Pentapetalae</taxon>
        <taxon>rosids</taxon>
        <taxon>malvids</taxon>
        <taxon>Sapindales</taxon>
        <taxon>Rutaceae</taxon>
        <taxon>Aurantioideae</taxon>
        <taxon>Citrus</taxon>
    </lineage>
</organism>
<dbReference type="SUPFAM" id="SSF74788">
    <property type="entry name" value="Cullin repeat-like"/>
    <property type="match status" value="1"/>
</dbReference>
<keyword evidence="2" id="KW-1185">Reference proteome</keyword>
<dbReference type="GO" id="GO:0006887">
    <property type="term" value="P:exocytosis"/>
    <property type="evidence" value="ECO:0007669"/>
    <property type="project" value="InterPro"/>
</dbReference>
<dbReference type="PANTHER" id="PTHR12542:SF17">
    <property type="entry name" value="EXOCYST SUBUNIT EXO70 FAMILY PROTEIN"/>
    <property type="match status" value="1"/>
</dbReference>
<dbReference type="Proteomes" id="UP000236630">
    <property type="component" value="Unassembled WGS sequence"/>
</dbReference>
<reference evidence="1 2" key="1">
    <citation type="journal article" date="2017" name="Front. Genet.">
        <title>Draft sequencing of the heterozygous diploid genome of Satsuma (Citrus unshiu Marc.) using a hybrid assembly approach.</title>
        <authorList>
            <person name="Shimizu T."/>
            <person name="Tanizawa Y."/>
            <person name="Mochizuki T."/>
            <person name="Nagasaki H."/>
            <person name="Yoshioka T."/>
            <person name="Toyoda A."/>
            <person name="Fujiyama A."/>
            <person name="Kaminuma E."/>
            <person name="Nakamura Y."/>
        </authorList>
    </citation>
    <scope>NUCLEOTIDE SEQUENCE [LARGE SCALE GENOMIC DNA]</scope>
    <source>
        <strain evidence="2">cv. Miyagawa wase</strain>
    </source>
</reference>
<feature type="non-terminal residue" evidence="1">
    <location>
        <position position="1"/>
    </location>
</feature>
<dbReference type="AlphaFoldDB" id="A0A2H5NNE2"/>
<dbReference type="InterPro" id="IPR004140">
    <property type="entry name" value="Exo70"/>
</dbReference>
<dbReference type="EMBL" id="BDQV01000014">
    <property type="protein sequence ID" value="GAY41567.1"/>
    <property type="molecule type" value="Genomic_DNA"/>
</dbReference>
<accession>A0A2H5NNE2</accession>
<sequence>CGLWIANGNFRLWLELDRRRKWEIFGCGWSWWLELDQRRKGEIFGCDWSSIDEGKEIENIWMWLELDQRRKGSRNIFFKPSTSPTAGTPSSSPQRVTFSDSLMDENIQIARSLITKWDDTSLSCSISSLFSSDNRQDAKDYLKAVYDLQTAMHYFITHHSTSDKLVLVQTLMQTAMKRLEREFYHMLKINGEYLDHESVFVSSSRASRASFSDLEDYEVSETESRISDDAISEMERVSTTAIADLKAIADCMISAGYGRDCWGRDEREGFEVSGCLDCQFRIARPLLGLLFVWWFWYFWARVAMSDLGFSPPKNVPQTLLPLRISMEFKEIGEPCISTPSITVLPQP</sequence>
<dbReference type="PANTHER" id="PTHR12542">
    <property type="entry name" value="EXOCYST COMPLEX PROTEIN EXO70"/>
    <property type="match status" value="1"/>
</dbReference>
<name>A0A2H5NNE2_CITUN</name>
<proteinExistence type="predicted"/>
<comment type="caution">
    <text evidence="1">The sequence shown here is derived from an EMBL/GenBank/DDBJ whole genome shotgun (WGS) entry which is preliminary data.</text>
</comment>
<dbReference type="Pfam" id="PF20669">
    <property type="entry name" value="Exo70_N"/>
    <property type="match status" value="1"/>
</dbReference>
<dbReference type="InterPro" id="IPR016159">
    <property type="entry name" value="Cullin_repeat-like_dom_sf"/>
</dbReference>
<protein>
    <submittedName>
        <fullName evidence="1">Uncharacterized protein</fullName>
    </submittedName>
</protein>
<evidence type="ECO:0000313" key="2">
    <source>
        <dbReference type="Proteomes" id="UP000236630"/>
    </source>
</evidence>